<accession>A0A4P9YRB9</accession>
<dbReference type="AlphaFoldDB" id="A0A4P9YRB9"/>
<evidence type="ECO:0000259" key="5">
    <source>
        <dbReference type="SMART" id="SM00993"/>
    </source>
</evidence>
<dbReference type="EMBL" id="KZ992127">
    <property type="protein sequence ID" value="RKP22423.1"/>
    <property type="molecule type" value="Genomic_DNA"/>
</dbReference>
<evidence type="ECO:0000313" key="7">
    <source>
        <dbReference type="Proteomes" id="UP000278143"/>
    </source>
</evidence>
<evidence type="ECO:0000313" key="6">
    <source>
        <dbReference type="EMBL" id="RKP22423.1"/>
    </source>
</evidence>
<dbReference type="GO" id="GO:0031011">
    <property type="term" value="C:Ino80 complex"/>
    <property type="evidence" value="ECO:0007669"/>
    <property type="project" value="InterPro"/>
</dbReference>
<evidence type="ECO:0000256" key="3">
    <source>
        <dbReference type="ARBA" id="ARBA00023163"/>
    </source>
</evidence>
<dbReference type="SMART" id="SM00993">
    <property type="entry name" value="YL1_C"/>
    <property type="match status" value="1"/>
</dbReference>
<keyword evidence="7" id="KW-1185">Reference proteome</keyword>
<dbReference type="Pfam" id="PF08265">
    <property type="entry name" value="YL1_C"/>
    <property type="match status" value="1"/>
</dbReference>
<dbReference type="InterPro" id="IPR013272">
    <property type="entry name" value="Vps72/YL1_C"/>
</dbReference>
<dbReference type="Proteomes" id="UP000278143">
    <property type="component" value="Unassembled WGS sequence"/>
</dbReference>
<evidence type="ECO:0000256" key="2">
    <source>
        <dbReference type="ARBA" id="ARBA00023015"/>
    </source>
</evidence>
<keyword evidence="3" id="KW-0804">Transcription</keyword>
<dbReference type="GO" id="GO:0006338">
    <property type="term" value="P:chromatin remodeling"/>
    <property type="evidence" value="ECO:0007669"/>
    <property type="project" value="InterPro"/>
</dbReference>
<feature type="non-terminal residue" evidence="6">
    <location>
        <position position="1"/>
    </location>
</feature>
<proteinExistence type="predicted"/>
<dbReference type="PANTHER" id="PTHR31200:SF1">
    <property type="entry name" value="INO80 COMPLEX SUBUNIT C"/>
    <property type="match status" value="1"/>
</dbReference>
<dbReference type="InterPro" id="IPR029525">
    <property type="entry name" value="INO80C/Ies6"/>
</dbReference>
<feature type="domain" description="Vps72/YL1 C-terminal" evidence="5">
    <location>
        <begin position="12"/>
        <end position="41"/>
    </location>
</feature>
<name>A0A4P9YRB9_9FUNG</name>
<comment type="subcellular location">
    <subcellularLocation>
        <location evidence="1">Nucleus</location>
    </subcellularLocation>
</comment>
<keyword evidence="2" id="KW-0805">Transcription regulation</keyword>
<reference evidence="7" key="1">
    <citation type="journal article" date="2018" name="Nat. Microbiol.">
        <title>Leveraging single-cell genomics to expand the fungal tree of life.</title>
        <authorList>
            <person name="Ahrendt S.R."/>
            <person name="Quandt C.A."/>
            <person name="Ciobanu D."/>
            <person name="Clum A."/>
            <person name="Salamov A."/>
            <person name="Andreopoulos B."/>
            <person name="Cheng J.F."/>
            <person name="Woyke T."/>
            <person name="Pelin A."/>
            <person name="Henrissat B."/>
            <person name="Reynolds N.K."/>
            <person name="Benny G.L."/>
            <person name="Smith M.E."/>
            <person name="James T.Y."/>
            <person name="Grigoriev I.V."/>
        </authorList>
    </citation>
    <scope>NUCLEOTIDE SEQUENCE [LARGE SCALE GENOMIC DNA]</scope>
    <source>
        <strain evidence="7">Benny S71-1</strain>
    </source>
</reference>
<evidence type="ECO:0000256" key="1">
    <source>
        <dbReference type="ARBA" id="ARBA00004123"/>
    </source>
</evidence>
<dbReference type="OrthoDB" id="49520at2759"/>
<protein>
    <recommendedName>
        <fullName evidence="5">Vps72/YL1 C-terminal domain-containing protein</fullName>
    </recommendedName>
</protein>
<gene>
    <name evidence="6" type="ORF">SYNPS1DRAFT_20087</name>
</gene>
<evidence type="ECO:0000256" key="4">
    <source>
        <dbReference type="ARBA" id="ARBA00023242"/>
    </source>
</evidence>
<sequence>IAAPPSIMPRKKYCDITGLEAKYTEPKTNLRYHSAQIYELIQELPPHRVQELLALRKAHIVLK</sequence>
<organism evidence="6 7">
    <name type="scientific">Syncephalis pseudoplumigaleata</name>
    <dbReference type="NCBI Taxonomy" id="1712513"/>
    <lineage>
        <taxon>Eukaryota</taxon>
        <taxon>Fungi</taxon>
        <taxon>Fungi incertae sedis</taxon>
        <taxon>Zoopagomycota</taxon>
        <taxon>Zoopagomycotina</taxon>
        <taxon>Zoopagomycetes</taxon>
        <taxon>Zoopagales</taxon>
        <taxon>Piptocephalidaceae</taxon>
        <taxon>Syncephalis</taxon>
    </lineage>
</organism>
<keyword evidence="4" id="KW-0539">Nucleus</keyword>
<dbReference type="PANTHER" id="PTHR31200">
    <property type="entry name" value="INO80 COMPLEX SUBUNIT C"/>
    <property type="match status" value="1"/>
</dbReference>